<protein>
    <submittedName>
        <fullName evidence="7">WD_REPEATS_REGION domain-containing protein</fullName>
    </submittedName>
</protein>
<keyword evidence="6" id="KW-1185">Reference proteome</keyword>
<keyword evidence="3" id="KW-0677">Repeat</keyword>
<accession>A0A1I7XTB9</accession>
<dbReference type="AlphaFoldDB" id="A0A1I7XTB9"/>
<dbReference type="InterPro" id="IPR036322">
    <property type="entry name" value="WD40_repeat_dom_sf"/>
</dbReference>
<name>A0A1I7XTB9_HETBA</name>
<dbReference type="PROSITE" id="PS50294">
    <property type="entry name" value="WD_REPEATS_REGION"/>
    <property type="match status" value="1"/>
</dbReference>
<keyword evidence="2 4" id="KW-0853">WD repeat</keyword>
<dbReference type="InterPro" id="IPR019775">
    <property type="entry name" value="WD40_repeat_CS"/>
</dbReference>
<feature type="repeat" description="WD" evidence="4">
    <location>
        <begin position="194"/>
        <end position="234"/>
    </location>
</feature>
<evidence type="ECO:0000256" key="1">
    <source>
        <dbReference type="ARBA" id="ARBA00009728"/>
    </source>
</evidence>
<evidence type="ECO:0000256" key="5">
    <source>
        <dbReference type="SAM" id="Phobius"/>
    </source>
</evidence>
<sequence>MYKIQWKVTDDDRERLCSLGKLAGEECYKSITNVLEKEKFTLEDLTEIKVIYIFLIVILILKVNILRKKTEKLRLQQEAQAYRKIIESVDPSQRYGKVDHMENFGVELKAVCGDSYGRVFAYDWAEIVKRSEVSPKTVFNFGVFDGVSLSIAGPHEINGMLYCTEKERLFVGGAGDNIVREYDINQPNKPLRLFSGHSQSVCELASAARESLLSSSADGTVRVWDIRNKTVSRPSFGRCVSALAVDSSFMVCGGGVELGIWHLGSYALAGKMESANVRHLTCEMKADKILTGSMQNKLSQWNYSAEKISDVQGKTKSIYSILHTDTMSFAAGDSHLIDAYINLGYVSFSLNAFPNE</sequence>
<dbReference type="GO" id="GO:0000346">
    <property type="term" value="C:transcription export complex"/>
    <property type="evidence" value="ECO:0007669"/>
    <property type="project" value="TreeGrafter"/>
</dbReference>
<dbReference type="SUPFAM" id="SSF50978">
    <property type="entry name" value="WD40 repeat-like"/>
    <property type="match status" value="1"/>
</dbReference>
<reference evidence="7" key="1">
    <citation type="submission" date="2016-11" db="UniProtKB">
        <authorList>
            <consortium name="WormBaseParasite"/>
        </authorList>
    </citation>
    <scope>IDENTIFICATION</scope>
</reference>
<dbReference type="InterPro" id="IPR015943">
    <property type="entry name" value="WD40/YVTN_repeat-like_dom_sf"/>
</dbReference>
<evidence type="ECO:0000256" key="4">
    <source>
        <dbReference type="PROSITE-ProRule" id="PRU00221"/>
    </source>
</evidence>
<dbReference type="GO" id="GO:0000347">
    <property type="term" value="C:THO complex"/>
    <property type="evidence" value="ECO:0007669"/>
    <property type="project" value="TreeGrafter"/>
</dbReference>
<evidence type="ECO:0000256" key="3">
    <source>
        <dbReference type="ARBA" id="ARBA00022737"/>
    </source>
</evidence>
<dbReference type="PROSITE" id="PS00678">
    <property type="entry name" value="WD_REPEATS_1"/>
    <property type="match status" value="1"/>
</dbReference>
<dbReference type="SMART" id="SM00320">
    <property type="entry name" value="WD40"/>
    <property type="match status" value="2"/>
</dbReference>
<evidence type="ECO:0000256" key="2">
    <source>
        <dbReference type="ARBA" id="ARBA00022574"/>
    </source>
</evidence>
<dbReference type="Pfam" id="PF00400">
    <property type="entry name" value="WD40"/>
    <property type="match status" value="1"/>
</dbReference>
<keyword evidence="5" id="KW-0472">Membrane</keyword>
<dbReference type="Gene3D" id="2.130.10.10">
    <property type="entry name" value="YVTN repeat-like/Quinoprotein amine dehydrogenase"/>
    <property type="match status" value="1"/>
</dbReference>
<keyword evidence="5" id="KW-1133">Transmembrane helix</keyword>
<dbReference type="InterPro" id="IPR001680">
    <property type="entry name" value="WD40_rpt"/>
</dbReference>
<dbReference type="PANTHER" id="PTHR44411">
    <property type="entry name" value="THO COMPLEX SUBUNIT 6 HOMOLOG"/>
    <property type="match status" value="1"/>
</dbReference>
<comment type="similarity">
    <text evidence="1">Belongs to the WD repeat THOC6 family.</text>
</comment>
<organism evidence="6 7">
    <name type="scientific">Heterorhabditis bacteriophora</name>
    <name type="common">Entomopathogenic nematode worm</name>
    <dbReference type="NCBI Taxonomy" id="37862"/>
    <lineage>
        <taxon>Eukaryota</taxon>
        <taxon>Metazoa</taxon>
        <taxon>Ecdysozoa</taxon>
        <taxon>Nematoda</taxon>
        <taxon>Chromadorea</taxon>
        <taxon>Rhabditida</taxon>
        <taxon>Rhabditina</taxon>
        <taxon>Rhabditomorpha</taxon>
        <taxon>Strongyloidea</taxon>
        <taxon>Heterorhabditidae</taxon>
        <taxon>Heterorhabditis</taxon>
    </lineage>
</organism>
<dbReference type="PROSITE" id="PS50082">
    <property type="entry name" value="WD_REPEATS_2"/>
    <property type="match status" value="1"/>
</dbReference>
<dbReference type="Proteomes" id="UP000095283">
    <property type="component" value="Unplaced"/>
</dbReference>
<dbReference type="GO" id="GO:0006406">
    <property type="term" value="P:mRNA export from nucleus"/>
    <property type="evidence" value="ECO:0007669"/>
    <property type="project" value="TreeGrafter"/>
</dbReference>
<keyword evidence="5" id="KW-0812">Transmembrane</keyword>
<feature type="transmembrane region" description="Helical" evidence="5">
    <location>
        <begin position="50"/>
        <end position="66"/>
    </location>
</feature>
<evidence type="ECO:0000313" key="6">
    <source>
        <dbReference type="Proteomes" id="UP000095283"/>
    </source>
</evidence>
<dbReference type="InterPro" id="IPR042626">
    <property type="entry name" value="THOC6"/>
</dbReference>
<dbReference type="WBParaSite" id="Hba_20994">
    <property type="protein sequence ID" value="Hba_20994"/>
    <property type="gene ID" value="Hba_20994"/>
</dbReference>
<evidence type="ECO:0000313" key="7">
    <source>
        <dbReference type="WBParaSite" id="Hba_20994"/>
    </source>
</evidence>
<proteinExistence type="inferred from homology"/>
<dbReference type="PANTHER" id="PTHR44411:SF1">
    <property type="entry name" value="THO COMPLEX SUBUNIT 6 HOMOLOG"/>
    <property type="match status" value="1"/>
</dbReference>